<sequence>MTPVMTLGETMALLNSAASQLSTSDIDESHALGKTGPRTAVVKLGAASAGDSAAPPGSCRKPLSGVNVENGRENVPCCYV</sequence>
<dbReference type="Proteomes" id="UP000233786">
    <property type="component" value="Unassembled WGS sequence"/>
</dbReference>
<keyword evidence="2" id="KW-1185">Reference proteome</keyword>
<name>A0A2N3Y5W3_SACSN</name>
<dbReference type="AlphaFoldDB" id="A0A2N3Y5W3"/>
<dbReference type="RefSeq" id="WP_010314324.1">
    <property type="nucleotide sequence ID" value="NZ_CP061007.1"/>
</dbReference>
<comment type="caution">
    <text evidence="1">The sequence shown here is derived from an EMBL/GenBank/DDBJ whole genome shotgun (WGS) entry which is preliminary data.</text>
</comment>
<evidence type="ECO:0000313" key="1">
    <source>
        <dbReference type="EMBL" id="PKW18273.1"/>
    </source>
</evidence>
<accession>A0A2N3Y5W3</accession>
<proteinExistence type="predicted"/>
<gene>
    <name evidence="1" type="ORF">A8926_6344</name>
</gene>
<dbReference type="EMBL" id="PJNB01000001">
    <property type="protein sequence ID" value="PKW18273.1"/>
    <property type="molecule type" value="Genomic_DNA"/>
</dbReference>
<reference evidence="1" key="1">
    <citation type="submission" date="2017-12" db="EMBL/GenBank/DDBJ databases">
        <title>Sequencing the genomes of 1000 Actinobacteria strains.</title>
        <authorList>
            <person name="Klenk H.-P."/>
        </authorList>
    </citation>
    <scope>NUCLEOTIDE SEQUENCE [LARGE SCALE GENOMIC DNA]</scope>
    <source>
        <strain evidence="1">DSM 44228</strain>
    </source>
</reference>
<protein>
    <submittedName>
        <fullName evidence="1">Uncharacterized protein</fullName>
    </submittedName>
</protein>
<evidence type="ECO:0000313" key="2">
    <source>
        <dbReference type="Proteomes" id="UP000233786"/>
    </source>
</evidence>
<dbReference type="STRING" id="994479.GCA_000194155_06995"/>
<organism evidence="1 2">
    <name type="scientific">Saccharopolyspora spinosa</name>
    <dbReference type="NCBI Taxonomy" id="60894"/>
    <lineage>
        <taxon>Bacteria</taxon>
        <taxon>Bacillati</taxon>
        <taxon>Actinomycetota</taxon>
        <taxon>Actinomycetes</taxon>
        <taxon>Pseudonocardiales</taxon>
        <taxon>Pseudonocardiaceae</taxon>
        <taxon>Saccharopolyspora</taxon>
    </lineage>
</organism>